<gene>
    <name evidence="2" type="ORF">IPJ27_00415</name>
</gene>
<evidence type="ECO:0000313" key="2">
    <source>
        <dbReference type="EMBL" id="MBK7673337.1"/>
    </source>
</evidence>
<evidence type="ECO:0000313" key="3">
    <source>
        <dbReference type="Proteomes" id="UP000697998"/>
    </source>
</evidence>
<proteinExistence type="predicted"/>
<feature type="region of interest" description="Disordered" evidence="1">
    <location>
        <begin position="1"/>
        <end position="76"/>
    </location>
</feature>
<reference evidence="2 3" key="1">
    <citation type="submission" date="2020-10" db="EMBL/GenBank/DDBJ databases">
        <title>Connecting structure to function with the recovery of over 1000 high-quality activated sludge metagenome-assembled genomes encoding full-length rRNA genes using long-read sequencing.</title>
        <authorList>
            <person name="Singleton C.M."/>
            <person name="Petriglieri F."/>
            <person name="Kristensen J.M."/>
            <person name="Kirkegaard R.H."/>
            <person name="Michaelsen T.Y."/>
            <person name="Andersen M.H."/>
            <person name="Karst S.M."/>
            <person name="Dueholm M.S."/>
            <person name="Nielsen P.H."/>
            <person name="Albertsen M."/>
        </authorList>
    </citation>
    <scope>NUCLEOTIDE SEQUENCE [LARGE SCALE GENOMIC DNA]</scope>
    <source>
        <strain evidence="2">EsbW_18-Q3-R4-48_BATAC.285</strain>
    </source>
</reference>
<protein>
    <submittedName>
        <fullName evidence="2">Uncharacterized protein</fullName>
    </submittedName>
</protein>
<name>A0A935PW65_9PROT</name>
<evidence type="ECO:0000256" key="1">
    <source>
        <dbReference type="SAM" id="MobiDB-lite"/>
    </source>
</evidence>
<comment type="caution">
    <text evidence="2">The sequence shown here is derived from an EMBL/GenBank/DDBJ whole genome shotgun (WGS) entry which is preliminary data.</text>
</comment>
<dbReference type="EMBL" id="JADJMH010000001">
    <property type="protein sequence ID" value="MBK7673337.1"/>
    <property type="molecule type" value="Genomic_DNA"/>
</dbReference>
<organism evidence="2 3">
    <name type="scientific">Candidatus Accumulibacter proximus</name>
    <dbReference type="NCBI Taxonomy" id="2954385"/>
    <lineage>
        <taxon>Bacteria</taxon>
        <taxon>Pseudomonadati</taxon>
        <taxon>Pseudomonadota</taxon>
        <taxon>Betaproteobacteria</taxon>
        <taxon>Candidatus Accumulibacter</taxon>
    </lineage>
</organism>
<accession>A0A935PW65</accession>
<dbReference type="AlphaFoldDB" id="A0A935PW65"/>
<dbReference type="Proteomes" id="UP000697998">
    <property type="component" value="Unassembled WGS sequence"/>
</dbReference>
<sequence length="76" mass="8331">MATSKGRRARCADRQASPFDRCEGSVDQTPGSLVMPCRPDGRRPGARHSVLARQIAAAEGNDRPTDDENTYNANDW</sequence>